<accession>A0A9E7L4J6</accession>
<dbReference type="AlphaFoldDB" id="A0A9E7L4J6"/>
<reference evidence="2" key="1">
    <citation type="submission" date="2022-05" db="EMBL/GenBank/DDBJ databases">
        <title>The Musa troglodytarum L. genome provides insights into the mechanism of non-climacteric behaviour and enrichment of carotenoids.</title>
        <authorList>
            <person name="Wang J."/>
        </authorList>
    </citation>
    <scope>NUCLEOTIDE SEQUENCE</scope>
    <source>
        <tissue evidence="2">Leaf</tissue>
    </source>
</reference>
<evidence type="ECO:0000256" key="1">
    <source>
        <dbReference type="SAM" id="MobiDB-lite"/>
    </source>
</evidence>
<evidence type="ECO:0000313" key="2">
    <source>
        <dbReference type="EMBL" id="URE43897.1"/>
    </source>
</evidence>
<organism evidence="2 3">
    <name type="scientific">Musa troglodytarum</name>
    <name type="common">fe'i banana</name>
    <dbReference type="NCBI Taxonomy" id="320322"/>
    <lineage>
        <taxon>Eukaryota</taxon>
        <taxon>Viridiplantae</taxon>
        <taxon>Streptophyta</taxon>
        <taxon>Embryophyta</taxon>
        <taxon>Tracheophyta</taxon>
        <taxon>Spermatophyta</taxon>
        <taxon>Magnoliopsida</taxon>
        <taxon>Liliopsida</taxon>
        <taxon>Zingiberales</taxon>
        <taxon>Musaceae</taxon>
        <taxon>Musa</taxon>
    </lineage>
</organism>
<feature type="region of interest" description="Disordered" evidence="1">
    <location>
        <begin position="1"/>
        <end position="50"/>
    </location>
</feature>
<evidence type="ECO:0000313" key="3">
    <source>
        <dbReference type="Proteomes" id="UP001055439"/>
    </source>
</evidence>
<keyword evidence="3" id="KW-1185">Reference proteome</keyword>
<feature type="compositionally biased region" description="Basic and acidic residues" evidence="1">
    <location>
        <begin position="1"/>
        <end position="11"/>
    </location>
</feature>
<proteinExistence type="predicted"/>
<dbReference type="Proteomes" id="UP001055439">
    <property type="component" value="Chromosome 9"/>
</dbReference>
<name>A0A9E7L4J6_9LILI</name>
<protein>
    <submittedName>
        <fullName evidence="2">Uncharacterized protein</fullName>
    </submittedName>
</protein>
<dbReference type="EMBL" id="CP097511">
    <property type="protein sequence ID" value="URE43897.1"/>
    <property type="molecule type" value="Genomic_DNA"/>
</dbReference>
<sequence length="50" mass="5499">MPEAVGRKAGEGKGCPRRSPRRCQGQLPRSAPQVDRRRRIGGSRRTTATP</sequence>
<gene>
    <name evidence="2" type="ORF">MUK42_32891</name>
</gene>